<dbReference type="PANTHER" id="PTHR30011:SF16">
    <property type="entry name" value="C2H2 FINGER DOMAIN TRANSCRIPTION FACTOR (EUROFUNG)-RELATED"/>
    <property type="match status" value="1"/>
</dbReference>
<gene>
    <name evidence="7" type="ORF">PPNSA23_42600</name>
</gene>
<keyword evidence="3" id="KW-0560">Oxidoreductase</keyword>
<keyword evidence="4 7" id="KW-0503">Monooxygenase</keyword>
<dbReference type="Gene3D" id="3.20.20.30">
    <property type="entry name" value="Luciferase-like domain"/>
    <property type="match status" value="1"/>
</dbReference>
<comment type="similarity">
    <text evidence="5">Belongs to the NtaA/SnaA/DszA monooxygenase family.</text>
</comment>
<dbReference type="NCBIfam" id="TIGR03860">
    <property type="entry name" value="FMN_nitrolo"/>
    <property type="match status" value="1"/>
</dbReference>
<dbReference type="Pfam" id="PF00296">
    <property type="entry name" value="Bac_luciferase"/>
    <property type="match status" value="1"/>
</dbReference>
<dbReference type="SUPFAM" id="SSF51679">
    <property type="entry name" value="Bacterial luciferase-like"/>
    <property type="match status" value="1"/>
</dbReference>
<accession>A0ABQ0H5Y9</accession>
<evidence type="ECO:0000256" key="1">
    <source>
        <dbReference type="ARBA" id="ARBA00022630"/>
    </source>
</evidence>
<keyword evidence="2" id="KW-0288">FMN</keyword>
<proteinExistence type="inferred from homology"/>
<keyword evidence="1" id="KW-0285">Flavoprotein</keyword>
<feature type="domain" description="Luciferase-like" evidence="6">
    <location>
        <begin position="28"/>
        <end position="377"/>
    </location>
</feature>
<comment type="caution">
    <text evidence="7">The sequence shown here is derived from an EMBL/GenBank/DDBJ whole genome shotgun (WGS) entry which is preliminary data.</text>
</comment>
<dbReference type="Proteomes" id="UP001628091">
    <property type="component" value="Unassembled WGS sequence"/>
</dbReference>
<evidence type="ECO:0000256" key="5">
    <source>
        <dbReference type="ARBA" id="ARBA00033748"/>
    </source>
</evidence>
<reference evidence="7 8" key="1">
    <citation type="submission" date="2024-10" db="EMBL/GenBank/DDBJ databases">
        <title>Isolation, draft genome sequencing and identification of Phyllobacterium sp. NSA23, isolated from leaf soil.</title>
        <authorList>
            <person name="Akita H."/>
        </authorList>
    </citation>
    <scope>NUCLEOTIDE SEQUENCE [LARGE SCALE GENOMIC DNA]</scope>
    <source>
        <strain evidence="7 8">NSA23</strain>
    </source>
</reference>
<protein>
    <submittedName>
        <fullName evidence="7">NtaA/DmoA family FMN-dependent monooxygenase</fullName>
    </submittedName>
</protein>
<sequence length="424" mass="46622">MSLAPTWLSGDAWRRPDSNIEGLFDSDFYLDIAKRSEAAHLDFVFCPDTLFLRMEALEAGPGFSSLDPTMLLASIARETTHVGLLTTISTTFLPPYVVARQIQSLNWLSKGRAGWNIVTALAGHENFGLPAMPSAEERYERAAEFTEVVKLLWESYPQEALKMDRASGRFADPSLVQPVDYAGKHLKVSGPLNLPTYGRAPVPLVQAGASPAGRSFAACVADAVFASTPDREAAIDLRLDLRRRAKGYGRHPDSIDIMPGLSLFLAESRAEASELFAQTHARADEARKFATIREMTGLDLLDWPRERAVTAADLPPPLDKPRSRTHADLLRRVIARETPTVEQLLWRPEVIGSAHWQVIGTVDDAIEAIRDWTEAGAIDGFIAVPGGSVSSLHLVLDELVPRLVEAGLFRESYSGTTFADHLRQ</sequence>
<evidence type="ECO:0000256" key="4">
    <source>
        <dbReference type="ARBA" id="ARBA00023033"/>
    </source>
</evidence>
<evidence type="ECO:0000313" key="7">
    <source>
        <dbReference type="EMBL" id="GAB1584317.1"/>
    </source>
</evidence>
<dbReference type="InterPro" id="IPR011251">
    <property type="entry name" value="Luciferase-like_dom"/>
</dbReference>
<name>A0ABQ0H5Y9_9HYPH</name>
<dbReference type="GO" id="GO:0004497">
    <property type="term" value="F:monooxygenase activity"/>
    <property type="evidence" value="ECO:0007669"/>
    <property type="project" value="UniProtKB-KW"/>
</dbReference>
<dbReference type="InterPro" id="IPR016215">
    <property type="entry name" value="NTA_MOA"/>
</dbReference>
<evidence type="ECO:0000313" key="8">
    <source>
        <dbReference type="Proteomes" id="UP001628091"/>
    </source>
</evidence>
<dbReference type="PIRSF" id="PIRSF000337">
    <property type="entry name" value="NTA_MOA"/>
    <property type="match status" value="1"/>
</dbReference>
<dbReference type="PANTHER" id="PTHR30011">
    <property type="entry name" value="ALKANESULFONATE MONOOXYGENASE-RELATED"/>
    <property type="match status" value="1"/>
</dbReference>
<keyword evidence="8" id="KW-1185">Reference proteome</keyword>
<evidence type="ECO:0000256" key="2">
    <source>
        <dbReference type="ARBA" id="ARBA00022643"/>
    </source>
</evidence>
<dbReference type="InterPro" id="IPR051260">
    <property type="entry name" value="Diverse_substr_monoxygenases"/>
</dbReference>
<dbReference type="EMBL" id="BAAFZP010000002">
    <property type="protein sequence ID" value="GAB1584317.1"/>
    <property type="molecule type" value="Genomic_DNA"/>
</dbReference>
<organism evidence="7 8">
    <name type="scientific">Phyllobacterium phragmitis</name>
    <dbReference type="NCBI Taxonomy" id="2670329"/>
    <lineage>
        <taxon>Bacteria</taxon>
        <taxon>Pseudomonadati</taxon>
        <taxon>Pseudomonadota</taxon>
        <taxon>Alphaproteobacteria</taxon>
        <taxon>Hyphomicrobiales</taxon>
        <taxon>Phyllobacteriaceae</taxon>
        <taxon>Phyllobacterium</taxon>
    </lineage>
</organism>
<dbReference type="InterPro" id="IPR036661">
    <property type="entry name" value="Luciferase-like_sf"/>
</dbReference>
<evidence type="ECO:0000259" key="6">
    <source>
        <dbReference type="Pfam" id="PF00296"/>
    </source>
</evidence>
<evidence type="ECO:0000256" key="3">
    <source>
        <dbReference type="ARBA" id="ARBA00023002"/>
    </source>
</evidence>